<accession>A0A4W3HIN6</accession>
<organism evidence="4 5">
    <name type="scientific">Callorhinchus milii</name>
    <name type="common">Ghost shark</name>
    <dbReference type="NCBI Taxonomy" id="7868"/>
    <lineage>
        <taxon>Eukaryota</taxon>
        <taxon>Metazoa</taxon>
        <taxon>Chordata</taxon>
        <taxon>Craniata</taxon>
        <taxon>Vertebrata</taxon>
        <taxon>Chondrichthyes</taxon>
        <taxon>Holocephali</taxon>
        <taxon>Chimaeriformes</taxon>
        <taxon>Callorhinchidae</taxon>
        <taxon>Callorhinchus</taxon>
    </lineage>
</organism>
<evidence type="ECO:0000313" key="4">
    <source>
        <dbReference type="Ensembl" id="ENSCMIP00000014942.1"/>
    </source>
</evidence>
<reference evidence="4" key="4">
    <citation type="submission" date="2025-08" db="UniProtKB">
        <authorList>
            <consortium name="Ensembl"/>
        </authorList>
    </citation>
    <scope>IDENTIFICATION</scope>
</reference>
<evidence type="ECO:0000256" key="2">
    <source>
        <dbReference type="SAM" id="SignalP"/>
    </source>
</evidence>
<name>A0A4W3HIN6_CALMI</name>
<dbReference type="InParanoid" id="A0A4W3HIN6"/>
<reference evidence="5" key="2">
    <citation type="journal article" date="2007" name="PLoS Biol.">
        <title>Survey sequencing and comparative analysis of the elephant shark (Callorhinchus milii) genome.</title>
        <authorList>
            <person name="Venkatesh B."/>
            <person name="Kirkness E.F."/>
            <person name="Loh Y.H."/>
            <person name="Halpern A.L."/>
            <person name="Lee A.P."/>
            <person name="Johnson J."/>
            <person name="Dandona N."/>
            <person name="Viswanathan L.D."/>
            <person name="Tay A."/>
            <person name="Venter J.C."/>
            <person name="Strausberg R.L."/>
            <person name="Brenner S."/>
        </authorList>
    </citation>
    <scope>NUCLEOTIDE SEQUENCE [LARGE SCALE GENOMIC DNA]</scope>
</reference>
<dbReference type="InterPro" id="IPR042864">
    <property type="entry name" value="TMEM25"/>
</dbReference>
<proteinExistence type="predicted"/>
<dbReference type="STRING" id="7868.ENSCMIP00000014942"/>
<dbReference type="SUPFAM" id="SSF48726">
    <property type="entry name" value="Immunoglobulin"/>
    <property type="match status" value="1"/>
</dbReference>
<keyword evidence="1" id="KW-1015">Disulfide bond</keyword>
<dbReference type="InterPro" id="IPR013162">
    <property type="entry name" value="CD80_C2-set"/>
</dbReference>
<feature type="domain" description="Ig-like" evidence="3">
    <location>
        <begin position="31"/>
        <end position="121"/>
    </location>
</feature>
<reference evidence="5" key="3">
    <citation type="journal article" date="2014" name="Nature">
        <title>Elephant shark genome provides unique insights into gnathostome evolution.</title>
        <authorList>
            <consortium name="International Elephant Shark Genome Sequencing Consortium"/>
            <person name="Venkatesh B."/>
            <person name="Lee A.P."/>
            <person name="Ravi V."/>
            <person name="Maurya A.K."/>
            <person name="Lian M.M."/>
            <person name="Swann J.B."/>
            <person name="Ohta Y."/>
            <person name="Flajnik M.F."/>
            <person name="Sutoh Y."/>
            <person name="Kasahara M."/>
            <person name="Hoon S."/>
            <person name="Gangu V."/>
            <person name="Roy S.W."/>
            <person name="Irimia M."/>
            <person name="Korzh V."/>
            <person name="Kondrychyn I."/>
            <person name="Lim Z.W."/>
            <person name="Tay B.H."/>
            <person name="Tohari S."/>
            <person name="Kong K.W."/>
            <person name="Ho S."/>
            <person name="Lorente-Galdos B."/>
            <person name="Quilez J."/>
            <person name="Marques-Bonet T."/>
            <person name="Raney B.J."/>
            <person name="Ingham P.W."/>
            <person name="Tay A."/>
            <person name="Hillier L.W."/>
            <person name="Minx P."/>
            <person name="Boehm T."/>
            <person name="Wilson R.K."/>
            <person name="Brenner S."/>
            <person name="Warren W.C."/>
        </authorList>
    </citation>
    <scope>NUCLEOTIDE SEQUENCE [LARGE SCALE GENOMIC DNA]</scope>
</reference>
<dbReference type="InterPro" id="IPR036179">
    <property type="entry name" value="Ig-like_dom_sf"/>
</dbReference>
<protein>
    <recommendedName>
        <fullName evidence="3">Ig-like domain-containing protein</fullName>
    </recommendedName>
</protein>
<evidence type="ECO:0000256" key="1">
    <source>
        <dbReference type="ARBA" id="ARBA00023157"/>
    </source>
</evidence>
<feature type="signal peptide" evidence="2">
    <location>
        <begin position="1"/>
        <end position="24"/>
    </location>
</feature>
<dbReference type="Proteomes" id="UP000314986">
    <property type="component" value="Unassembled WGS sequence"/>
</dbReference>
<dbReference type="Gene3D" id="2.60.40.10">
    <property type="entry name" value="Immunoglobulins"/>
    <property type="match status" value="1"/>
</dbReference>
<dbReference type="PANTHER" id="PTHR47224">
    <property type="entry name" value="TRANSMEMBRANE PROTEIN 25"/>
    <property type="match status" value="1"/>
</dbReference>
<evidence type="ECO:0000259" key="3">
    <source>
        <dbReference type="PROSITE" id="PS50835"/>
    </source>
</evidence>
<dbReference type="AlphaFoldDB" id="A0A4W3HIN6"/>
<feature type="chain" id="PRO_5021352230" description="Ig-like domain-containing protein" evidence="2">
    <location>
        <begin position="25"/>
        <end position="142"/>
    </location>
</feature>
<dbReference type="InterPro" id="IPR013783">
    <property type="entry name" value="Ig-like_fold"/>
</dbReference>
<keyword evidence="2" id="KW-0732">Signal</keyword>
<dbReference type="PROSITE" id="PS50835">
    <property type="entry name" value="IG_LIKE"/>
    <property type="match status" value="1"/>
</dbReference>
<dbReference type="Ensembl" id="ENSCMIT00000015255.1">
    <property type="protein sequence ID" value="ENSCMIP00000014942.1"/>
    <property type="gene ID" value="ENSCMIG00000007331.1"/>
</dbReference>
<reference evidence="4" key="5">
    <citation type="submission" date="2025-09" db="UniProtKB">
        <authorList>
            <consortium name="Ensembl"/>
        </authorList>
    </citation>
    <scope>IDENTIFICATION</scope>
</reference>
<dbReference type="InterPro" id="IPR007110">
    <property type="entry name" value="Ig-like_dom"/>
</dbReference>
<evidence type="ECO:0000313" key="5">
    <source>
        <dbReference type="Proteomes" id="UP000314986"/>
    </source>
</evidence>
<reference evidence="5" key="1">
    <citation type="journal article" date="2006" name="Science">
        <title>Ancient noncoding elements conserved in the human genome.</title>
        <authorList>
            <person name="Venkatesh B."/>
            <person name="Kirkness E.F."/>
            <person name="Loh Y.H."/>
            <person name="Halpern A.L."/>
            <person name="Lee A.P."/>
            <person name="Johnson J."/>
            <person name="Dandona N."/>
            <person name="Viswanathan L.D."/>
            <person name="Tay A."/>
            <person name="Venter J.C."/>
            <person name="Strausberg R.L."/>
            <person name="Brenner S."/>
        </authorList>
    </citation>
    <scope>NUCLEOTIDE SEQUENCE [LARGE SCALE GENOMIC DNA]</scope>
</reference>
<dbReference type="Pfam" id="PF08205">
    <property type="entry name" value="C2-set_2"/>
    <property type="match status" value="1"/>
</dbReference>
<dbReference type="GeneTree" id="ENSGT01010000229843"/>
<keyword evidence="5" id="KW-1185">Reference proteome</keyword>
<dbReference type="GO" id="GO:0090394">
    <property type="term" value="P:negative regulation of excitatory postsynaptic potential"/>
    <property type="evidence" value="ECO:0007669"/>
    <property type="project" value="TreeGrafter"/>
</dbReference>
<dbReference type="PANTHER" id="PTHR47224:SF1">
    <property type="entry name" value="TRANSMEMBRANE PROTEIN 25"/>
    <property type="match status" value="1"/>
</dbReference>
<sequence length="142" mass="15652">MSLWARECVLTAFLFLQLPTCILSETDGSTPTVSAVSRAVVPVEENAVSEFTCRVHGWKSEPVVTWYLDGVKQESDGAVMVPDATNHSRNTFVVTARRRDKELNCSATDPETGITHNASLILDVQCESPDLPPHHPHPQKIN</sequence>